<dbReference type="NCBIfam" id="NF002621">
    <property type="entry name" value="PRK02287.1"/>
    <property type="match status" value="1"/>
</dbReference>
<reference evidence="8" key="1">
    <citation type="journal article" date="2015" name="Nature">
        <title>Complex archaea that bridge the gap between prokaryotes and eukaryotes.</title>
        <authorList>
            <person name="Spang A."/>
            <person name="Saw J.H."/>
            <person name="Jorgensen S.L."/>
            <person name="Zaremba-Niedzwiedzka K."/>
            <person name="Martijn J."/>
            <person name="Lind A.E."/>
            <person name="van Eijk R."/>
            <person name="Schleper C."/>
            <person name="Guy L."/>
            <person name="Ettema T.J."/>
        </authorList>
    </citation>
    <scope>NUCLEOTIDE SEQUENCE</scope>
</reference>
<gene>
    <name evidence="8" type="ORF">LCGC14_0438480</name>
</gene>
<protein>
    <recommendedName>
        <fullName evidence="9">16S rRNA aminocarboxypropyltransferase</fullName>
    </recommendedName>
</protein>
<keyword evidence="5" id="KW-0949">S-adenosyl-L-methionine</keyword>
<keyword evidence="1" id="KW-0963">Cytoplasm</keyword>
<dbReference type="PANTHER" id="PTHR20426">
    <property type="entry name" value="RIBOSOME BIOGENESIS PROTEIN TSR3 HOMOLOG"/>
    <property type="match status" value="1"/>
</dbReference>
<evidence type="ECO:0000259" key="7">
    <source>
        <dbReference type="Pfam" id="PF04068"/>
    </source>
</evidence>
<feature type="domain" description="RNase L inhibitor RLI-like possible metal-binding" evidence="7">
    <location>
        <begin position="17"/>
        <end position="44"/>
    </location>
</feature>
<dbReference type="InterPro" id="IPR007177">
    <property type="entry name" value="Tsr3_C"/>
</dbReference>
<dbReference type="GO" id="GO:0030490">
    <property type="term" value="P:maturation of SSU-rRNA"/>
    <property type="evidence" value="ECO:0007669"/>
    <property type="project" value="TreeGrafter"/>
</dbReference>
<keyword evidence="4" id="KW-0808">Transferase</keyword>
<evidence type="ECO:0000256" key="2">
    <source>
        <dbReference type="ARBA" id="ARBA00022517"/>
    </source>
</evidence>
<feature type="domain" description="16S/18S rRNA aminocarboxypropyltransferase Tsr3 C-terminal" evidence="6">
    <location>
        <begin position="51"/>
        <end position="152"/>
    </location>
</feature>
<keyword evidence="3" id="KW-0698">rRNA processing</keyword>
<evidence type="ECO:0000256" key="1">
    <source>
        <dbReference type="ARBA" id="ARBA00022490"/>
    </source>
</evidence>
<proteinExistence type="predicted"/>
<keyword evidence="2" id="KW-0690">Ribosome biogenesis</keyword>
<dbReference type="Pfam" id="PF04034">
    <property type="entry name" value="Ribo_biogen_C"/>
    <property type="match status" value="1"/>
</dbReference>
<dbReference type="EMBL" id="LAZR01000421">
    <property type="protein sequence ID" value="KKN69659.1"/>
    <property type="molecule type" value="Genomic_DNA"/>
</dbReference>
<comment type="caution">
    <text evidence="8">The sequence shown here is derived from an EMBL/GenBank/DDBJ whole genome shotgun (WGS) entry which is preliminary data.</text>
</comment>
<evidence type="ECO:0000259" key="6">
    <source>
        <dbReference type="Pfam" id="PF04034"/>
    </source>
</evidence>
<dbReference type="InterPro" id="IPR022968">
    <property type="entry name" value="Tsr3-like"/>
</dbReference>
<dbReference type="AlphaFoldDB" id="A0A0F9SRW0"/>
<evidence type="ECO:0008006" key="9">
    <source>
        <dbReference type="Google" id="ProtNLM"/>
    </source>
</evidence>
<evidence type="ECO:0000256" key="4">
    <source>
        <dbReference type="ARBA" id="ARBA00022679"/>
    </source>
</evidence>
<dbReference type="InterPro" id="IPR007209">
    <property type="entry name" value="RNaseL-inhib-like_metal-bd_dom"/>
</dbReference>
<dbReference type="Pfam" id="PF04068">
    <property type="entry name" value="Fer4_RLI"/>
    <property type="match status" value="1"/>
</dbReference>
<evidence type="ECO:0000313" key="8">
    <source>
        <dbReference type="EMBL" id="KKN69659.1"/>
    </source>
</evidence>
<name>A0A0F9SRW0_9ZZZZ</name>
<evidence type="ECO:0000256" key="5">
    <source>
        <dbReference type="ARBA" id="ARBA00022691"/>
    </source>
</evidence>
<dbReference type="PANTHER" id="PTHR20426:SF0">
    <property type="entry name" value="18S RRNA AMINOCARBOXYPROPYLTRANSFERASE"/>
    <property type="match status" value="1"/>
</dbReference>
<evidence type="ECO:0000256" key="3">
    <source>
        <dbReference type="ARBA" id="ARBA00022552"/>
    </source>
</evidence>
<dbReference type="GO" id="GO:0106388">
    <property type="term" value="F:rRNA small subunit aminocarboxypropyltransferase activity"/>
    <property type="evidence" value="ECO:0007669"/>
    <property type="project" value="InterPro"/>
</dbReference>
<organism evidence="8">
    <name type="scientific">marine sediment metagenome</name>
    <dbReference type="NCBI Taxonomy" id="412755"/>
    <lineage>
        <taxon>unclassified sequences</taxon>
        <taxon>metagenomes</taxon>
        <taxon>ecological metagenomes</taxon>
    </lineage>
</organism>
<accession>A0A0F9SRW0</accession>
<sequence length="153" mass="17743">MLYSKSNGLSPKLFSFHYNDCDPKKCTVIKLNRLNLVKIIKTSKITQKKSIILNPFSHKLISINDRDQILKYGLCVIDCSWNKLLKITKLDSSNFRKLPRFIATNPTNFGKWEKLSSVEAIAASLYITNFYRLADLILSKFSWGNQFKELNKF</sequence>